<dbReference type="Proteomes" id="UP000725002">
    <property type="component" value="Unassembled WGS sequence"/>
</dbReference>
<evidence type="ECO:0000313" key="2">
    <source>
        <dbReference type="EMBL" id="MBO8483950.1"/>
    </source>
</evidence>
<dbReference type="Gene3D" id="1.10.3120.10">
    <property type="entry name" value="Trigger factor, C-terminal domain"/>
    <property type="match status" value="1"/>
</dbReference>
<dbReference type="Pfam" id="PF05697">
    <property type="entry name" value="Trigger_N"/>
    <property type="match status" value="1"/>
</dbReference>
<dbReference type="GO" id="GO:0043022">
    <property type="term" value="F:ribosome binding"/>
    <property type="evidence" value="ECO:0007669"/>
    <property type="project" value="TreeGrafter"/>
</dbReference>
<proteinExistence type="predicted"/>
<gene>
    <name evidence="2" type="primary">tig</name>
    <name evidence="2" type="ORF">IAB75_07550</name>
</gene>
<dbReference type="Gene3D" id="3.30.70.1050">
    <property type="entry name" value="Trigger factor ribosome-binding domain"/>
    <property type="match status" value="1"/>
</dbReference>
<dbReference type="EMBL" id="JADILV010000049">
    <property type="protein sequence ID" value="MBO8483950.1"/>
    <property type="molecule type" value="Genomic_DNA"/>
</dbReference>
<organism evidence="2 3">
    <name type="scientific">Candidatus Cryptobacteroides avicola</name>
    <dbReference type="NCBI Taxonomy" id="2840757"/>
    <lineage>
        <taxon>Bacteria</taxon>
        <taxon>Pseudomonadati</taxon>
        <taxon>Bacteroidota</taxon>
        <taxon>Bacteroidia</taxon>
        <taxon>Bacteroidales</taxon>
        <taxon>Candidatus Cryptobacteroides</taxon>
    </lineage>
</organism>
<dbReference type="InterPro" id="IPR008881">
    <property type="entry name" value="Trigger_fac_ribosome-bd_bac"/>
</dbReference>
<evidence type="ECO:0000313" key="3">
    <source>
        <dbReference type="Proteomes" id="UP000725002"/>
    </source>
</evidence>
<reference evidence="2" key="1">
    <citation type="submission" date="2020-10" db="EMBL/GenBank/DDBJ databases">
        <authorList>
            <person name="Gilroy R."/>
        </authorList>
    </citation>
    <scope>NUCLEOTIDE SEQUENCE</scope>
    <source>
        <strain evidence="2">G3-8215</strain>
    </source>
</reference>
<dbReference type="AlphaFoldDB" id="A0A940DSN4"/>
<dbReference type="EC" id="5.2.1.8" evidence="2"/>
<keyword evidence="2" id="KW-0413">Isomerase</keyword>
<protein>
    <submittedName>
        <fullName evidence="2">Trigger factor</fullName>
        <ecNumber evidence="2">5.2.1.8</ecNumber>
    </submittedName>
</protein>
<dbReference type="NCBIfam" id="TIGR00115">
    <property type="entry name" value="tig"/>
    <property type="match status" value="1"/>
</dbReference>
<dbReference type="GO" id="GO:0015031">
    <property type="term" value="P:protein transport"/>
    <property type="evidence" value="ECO:0007669"/>
    <property type="project" value="InterPro"/>
</dbReference>
<evidence type="ECO:0000259" key="1">
    <source>
        <dbReference type="Pfam" id="PF05697"/>
    </source>
</evidence>
<dbReference type="PANTHER" id="PTHR30560">
    <property type="entry name" value="TRIGGER FACTOR CHAPERONE AND PEPTIDYL-PROLYL CIS/TRANS ISOMERASE"/>
    <property type="match status" value="1"/>
</dbReference>
<dbReference type="SUPFAM" id="SSF109998">
    <property type="entry name" value="Triger factor/SurA peptide-binding domain-like"/>
    <property type="match status" value="1"/>
</dbReference>
<accession>A0A940DSN4</accession>
<dbReference type="GO" id="GO:0044183">
    <property type="term" value="F:protein folding chaperone"/>
    <property type="evidence" value="ECO:0007669"/>
    <property type="project" value="TreeGrafter"/>
</dbReference>
<reference evidence="2" key="2">
    <citation type="journal article" date="2021" name="PeerJ">
        <title>Extensive microbial diversity within the chicken gut microbiome revealed by metagenomics and culture.</title>
        <authorList>
            <person name="Gilroy R."/>
            <person name="Ravi A."/>
            <person name="Getino M."/>
            <person name="Pursley I."/>
            <person name="Horton D.L."/>
            <person name="Alikhan N.F."/>
            <person name="Baker D."/>
            <person name="Gharbi K."/>
            <person name="Hall N."/>
            <person name="Watson M."/>
            <person name="Adriaenssens E.M."/>
            <person name="Foster-Nyarko E."/>
            <person name="Jarju S."/>
            <person name="Secka A."/>
            <person name="Antonio M."/>
            <person name="Oren A."/>
            <person name="Chaudhuri R.R."/>
            <person name="La Ragione R."/>
            <person name="Hildebrand F."/>
            <person name="Pallen M.J."/>
        </authorList>
    </citation>
    <scope>NUCLEOTIDE SEQUENCE</scope>
    <source>
        <strain evidence="2">G3-8215</strain>
    </source>
</reference>
<dbReference type="PANTHER" id="PTHR30560:SF3">
    <property type="entry name" value="TRIGGER FACTOR-LIKE PROTEIN TIG, CHLOROPLASTIC"/>
    <property type="match status" value="1"/>
</dbReference>
<dbReference type="GO" id="GO:0051083">
    <property type="term" value="P:'de novo' cotranslational protein folding"/>
    <property type="evidence" value="ECO:0007669"/>
    <property type="project" value="TreeGrafter"/>
</dbReference>
<name>A0A940DSN4_9BACT</name>
<dbReference type="InterPro" id="IPR027304">
    <property type="entry name" value="Trigger_fact/SurA_dom_sf"/>
</dbReference>
<dbReference type="InterPro" id="IPR005215">
    <property type="entry name" value="Trig_fac"/>
</dbReference>
<dbReference type="InterPro" id="IPR036611">
    <property type="entry name" value="Trigger_fac_ribosome-bd_sf"/>
</dbReference>
<dbReference type="GO" id="GO:0003755">
    <property type="term" value="F:peptidyl-prolyl cis-trans isomerase activity"/>
    <property type="evidence" value="ECO:0007669"/>
    <property type="project" value="UniProtKB-EC"/>
</dbReference>
<feature type="domain" description="Trigger factor ribosome-binding bacterial" evidence="1">
    <location>
        <begin position="1"/>
        <end position="147"/>
    </location>
</feature>
<comment type="caution">
    <text evidence="2">The sequence shown here is derived from an EMBL/GenBank/DDBJ whole genome shotgun (WGS) entry which is preliminary data.</text>
</comment>
<dbReference type="InterPro" id="IPR037041">
    <property type="entry name" value="Trigger_fac_C_sf"/>
</dbReference>
<sequence>MNISQNKVDDLNLELTLTIGKEDYADRRKKKLNEHRRTAEIKGFRKGMVPMSLVERIYGQSALVDSVNDIIADSLNGFIKENSLKVVGEPLPSEDQPQTEWVNGNDFTFKFDVATTPEVVLDLSKDDRIPYYNIEVKDSAKAEMKENLLKQYGSLEEGQAAGADDFIIVDFEQGDTKVEGTYVAIRNIDEAVRDSFIGIKPGETREINVNETFTNESDRASMLKVKKEDLATLDPMFKMTVKTVKTFVSAPMTQETFDKIFGEGNVKSEEEFDAKVAERLQSEYSQESEFRFTKDAKDYLVKKAAIALPEKFLKRWIFVANDGKFTMEEIEKEFDLFLEDFRWNMVRGYLMDKYQVKVEEADLLASAKAFAAYQFAMYGIGNVPDDQLETYAKNILSQEKEGRRVLEQVEDQKTLEAVRGVVTLDEKTVSVEEFRELK</sequence>
<dbReference type="GO" id="GO:0043335">
    <property type="term" value="P:protein unfolding"/>
    <property type="evidence" value="ECO:0007669"/>
    <property type="project" value="TreeGrafter"/>
</dbReference>
<dbReference type="SUPFAM" id="SSF102735">
    <property type="entry name" value="Trigger factor ribosome-binding domain"/>
    <property type="match status" value="1"/>
</dbReference>